<evidence type="ECO:0000259" key="5">
    <source>
        <dbReference type="PROSITE" id="PS50931"/>
    </source>
</evidence>
<reference evidence="6 7" key="1">
    <citation type="submission" date="2018-10" db="EMBL/GenBank/DDBJ databases">
        <authorList>
            <person name="Criscuolo A."/>
        </authorList>
    </citation>
    <scope>NUCLEOTIDE SEQUENCE [LARGE SCALE GENOMIC DNA]</scope>
    <source>
        <strain evidence="6">DnA1</strain>
    </source>
</reference>
<keyword evidence="3" id="KW-0238">DNA-binding</keyword>
<proteinExistence type="inferred from homology"/>
<dbReference type="Gene3D" id="1.10.10.10">
    <property type="entry name" value="Winged helix-like DNA-binding domain superfamily/Winged helix DNA-binding domain"/>
    <property type="match status" value="1"/>
</dbReference>
<dbReference type="GO" id="GO:0003677">
    <property type="term" value="F:DNA binding"/>
    <property type="evidence" value="ECO:0007669"/>
    <property type="project" value="UniProtKB-KW"/>
</dbReference>
<dbReference type="SUPFAM" id="SSF53850">
    <property type="entry name" value="Periplasmic binding protein-like II"/>
    <property type="match status" value="1"/>
</dbReference>
<dbReference type="GO" id="GO:0003700">
    <property type="term" value="F:DNA-binding transcription factor activity"/>
    <property type="evidence" value="ECO:0007669"/>
    <property type="project" value="InterPro"/>
</dbReference>
<dbReference type="InterPro" id="IPR005119">
    <property type="entry name" value="LysR_subst-bd"/>
</dbReference>
<dbReference type="Pfam" id="PF03466">
    <property type="entry name" value="LysR_substrate"/>
    <property type="match status" value="1"/>
</dbReference>
<keyword evidence="7" id="KW-1185">Reference proteome</keyword>
<evidence type="ECO:0000313" key="6">
    <source>
        <dbReference type="EMBL" id="VCU71852.1"/>
    </source>
</evidence>
<dbReference type="SUPFAM" id="SSF46785">
    <property type="entry name" value="Winged helix' DNA-binding domain"/>
    <property type="match status" value="1"/>
</dbReference>
<dbReference type="Gene3D" id="3.40.190.10">
    <property type="entry name" value="Periplasmic binding protein-like II"/>
    <property type="match status" value="2"/>
</dbReference>
<dbReference type="Pfam" id="PF00126">
    <property type="entry name" value="HTH_1"/>
    <property type="match status" value="1"/>
</dbReference>
<dbReference type="InterPro" id="IPR036390">
    <property type="entry name" value="WH_DNA-bd_sf"/>
</dbReference>
<dbReference type="PROSITE" id="PS50931">
    <property type="entry name" value="HTH_LYSR"/>
    <property type="match status" value="1"/>
</dbReference>
<evidence type="ECO:0000313" key="7">
    <source>
        <dbReference type="Proteomes" id="UP000277294"/>
    </source>
</evidence>
<sequence>MKAFLCLARLQSFTRAAEQLHITQAGLSAMMRDLETQFDCRLFDRTTRAVSLTPAGLQLVPRVERMLAEFGDACLALGKISAHAKRVLTVAVAPVVASSLFAEVCEHFGRKEPEVTVRLRDVNKERILAMVESGEVDVGFCAQPNPAAATERLPLFKCHLLCIAKPGVLKLAPSRDGGLPTVTWAQLPALPILASADPSQGLIDAYLDRIGRAHEERPAYESMPTIIAMAASGFGIGFVPSFALPTCLRLGVEVARLQRPSVAVDFYRITKKGREVPRLVDPFVASLVEVAHQVGVAR</sequence>
<dbReference type="FunFam" id="1.10.10.10:FF:000001">
    <property type="entry name" value="LysR family transcriptional regulator"/>
    <property type="match status" value="1"/>
</dbReference>
<dbReference type="PANTHER" id="PTHR30419">
    <property type="entry name" value="HTH-TYPE TRANSCRIPTIONAL REGULATOR YBHD"/>
    <property type="match status" value="1"/>
</dbReference>
<keyword evidence="2" id="KW-0805">Transcription regulation</keyword>
<dbReference type="GO" id="GO:0005829">
    <property type="term" value="C:cytosol"/>
    <property type="evidence" value="ECO:0007669"/>
    <property type="project" value="TreeGrafter"/>
</dbReference>
<accession>A0A3P4B706</accession>
<dbReference type="InterPro" id="IPR036388">
    <property type="entry name" value="WH-like_DNA-bd_sf"/>
</dbReference>
<feature type="domain" description="HTH lysR-type" evidence="5">
    <location>
        <begin position="1"/>
        <end position="53"/>
    </location>
</feature>
<evidence type="ECO:0000256" key="3">
    <source>
        <dbReference type="ARBA" id="ARBA00023125"/>
    </source>
</evidence>
<dbReference type="Proteomes" id="UP000277294">
    <property type="component" value="Unassembled WGS sequence"/>
</dbReference>
<keyword evidence="4" id="KW-0804">Transcription</keyword>
<dbReference type="AlphaFoldDB" id="A0A3P4B706"/>
<gene>
    <name evidence="6" type="primary">cynR_24</name>
    <name evidence="6" type="ORF">PIGHUM_03942</name>
</gene>
<protein>
    <submittedName>
        <fullName evidence="6">HTH-type transcriptional regulator CynR</fullName>
    </submittedName>
</protein>
<evidence type="ECO:0000256" key="1">
    <source>
        <dbReference type="ARBA" id="ARBA00009437"/>
    </source>
</evidence>
<dbReference type="PRINTS" id="PR00039">
    <property type="entry name" value="HTHLYSR"/>
</dbReference>
<evidence type="ECO:0000256" key="2">
    <source>
        <dbReference type="ARBA" id="ARBA00023015"/>
    </source>
</evidence>
<dbReference type="InterPro" id="IPR000847">
    <property type="entry name" value="LysR_HTH_N"/>
</dbReference>
<organism evidence="6 7">
    <name type="scientific">Pigmentiphaga humi</name>
    <dbReference type="NCBI Taxonomy" id="2478468"/>
    <lineage>
        <taxon>Bacteria</taxon>
        <taxon>Pseudomonadati</taxon>
        <taxon>Pseudomonadota</taxon>
        <taxon>Betaproteobacteria</taxon>
        <taxon>Burkholderiales</taxon>
        <taxon>Alcaligenaceae</taxon>
        <taxon>Pigmentiphaga</taxon>
    </lineage>
</organism>
<comment type="similarity">
    <text evidence="1">Belongs to the LysR transcriptional regulatory family.</text>
</comment>
<dbReference type="EMBL" id="UWPJ01000031">
    <property type="protein sequence ID" value="VCU71852.1"/>
    <property type="molecule type" value="Genomic_DNA"/>
</dbReference>
<evidence type="ECO:0000256" key="4">
    <source>
        <dbReference type="ARBA" id="ARBA00023163"/>
    </source>
</evidence>
<dbReference type="InterPro" id="IPR050950">
    <property type="entry name" value="HTH-type_LysR_regulators"/>
</dbReference>
<name>A0A3P4B706_9BURK</name>